<evidence type="ECO:0000313" key="6">
    <source>
        <dbReference type="EMBL" id="KAJ7972092.1"/>
    </source>
</evidence>
<evidence type="ECO:0000313" key="7">
    <source>
        <dbReference type="Proteomes" id="UP001163823"/>
    </source>
</evidence>
<dbReference type="GO" id="GO:0004386">
    <property type="term" value="F:helicase activity"/>
    <property type="evidence" value="ECO:0007669"/>
    <property type="project" value="UniProtKB-KW"/>
</dbReference>
<sequence length="520" mass="58808">MSSSSETSSVGFIMVDIVEVESYGFIVGGQLKVGLALEPQNPHEKNGIKVVVDGFKLAIIEEPVAAVLSPMMVSKLIEVEGIVCNSFPALYQTKIPCQIRMFALLKDLPTAKATISEGVLHLSEAQFEKEKKDEKEIKDLDELSKIVGENFSKKRALKMMDPSKDVIKSDLFMHQKEGLGWIISLGEFCASSSSTDTGSLDVEKSHDISEQDEGFSLLGCKRGRLSEMDHATPKKREAGNVKVNSVGIVDKFSTDMRTKTTLVVCHSSVVATWEENLKEHTVPNKFKMYKYYGNRTEDPEELKNLNANRRWVVTGVPIQSGSIDLFPLMSFLRFFPFSVSTYWEILVLHPLSQRDQKGLSRQQIIFETISLRRMKEMGLMGLPPKLIETCSIELSKEERELYDEMEGEAKRKVQSCSNERSLMKNYYNLLTLISRLLQICSDLTLCSSDIGSSFRFHNLEELLKKLVEELQDGEDFECPICMSPKTDIIITYCAHVSFKACTRKIWQQKKCCPISRRPLT</sequence>
<dbReference type="InterPro" id="IPR013083">
    <property type="entry name" value="Znf_RING/FYVE/PHD"/>
</dbReference>
<name>A0AAD7PZK6_QUISA</name>
<dbReference type="EMBL" id="JARAOO010000004">
    <property type="protein sequence ID" value="KAJ7972092.1"/>
    <property type="molecule type" value="Genomic_DNA"/>
</dbReference>
<evidence type="ECO:0000256" key="4">
    <source>
        <dbReference type="ARBA" id="ARBA00022840"/>
    </source>
</evidence>
<dbReference type="Gene3D" id="3.40.50.10810">
    <property type="entry name" value="Tandem AAA-ATPase domain"/>
    <property type="match status" value="1"/>
</dbReference>
<feature type="domain" description="SNF2 N-terminal" evidence="5">
    <location>
        <begin position="300"/>
        <end position="443"/>
    </location>
</feature>
<proteinExistence type="predicted"/>
<dbReference type="GO" id="GO:0016818">
    <property type="term" value="F:hydrolase activity, acting on acid anhydrides, in phosphorus-containing anhydrides"/>
    <property type="evidence" value="ECO:0007669"/>
    <property type="project" value="InterPro"/>
</dbReference>
<dbReference type="GO" id="GO:0003676">
    <property type="term" value="F:nucleic acid binding"/>
    <property type="evidence" value="ECO:0007669"/>
    <property type="project" value="InterPro"/>
</dbReference>
<dbReference type="Gene3D" id="3.30.70.2330">
    <property type="match status" value="1"/>
</dbReference>
<evidence type="ECO:0000256" key="3">
    <source>
        <dbReference type="ARBA" id="ARBA00022806"/>
    </source>
</evidence>
<protein>
    <submittedName>
        <fullName evidence="6">DNA/RNA helicase protein</fullName>
    </submittedName>
</protein>
<dbReference type="InterPro" id="IPR038718">
    <property type="entry name" value="SNF2-like_sf"/>
</dbReference>
<keyword evidence="3 6" id="KW-0347">Helicase</keyword>
<dbReference type="KEGG" id="qsa:O6P43_010033"/>
<dbReference type="InterPro" id="IPR050628">
    <property type="entry name" value="SNF2_RAD54_helicase_TF"/>
</dbReference>
<dbReference type="PANTHER" id="PTHR45626">
    <property type="entry name" value="TRANSCRIPTION TERMINATION FACTOR 2-RELATED"/>
    <property type="match status" value="1"/>
</dbReference>
<dbReference type="Gene3D" id="3.30.40.10">
    <property type="entry name" value="Zinc/RING finger domain, C3HC4 (zinc finger)"/>
    <property type="match status" value="1"/>
</dbReference>
<evidence type="ECO:0000256" key="2">
    <source>
        <dbReference type="ARBA" id="ARBA00022801"/>
    </source>
</evidence>
<dbReference type="Pfam" id="PF00176">
    <property type="entry name" value="SNF2-rel_dom"/>
    <property type="match status" value="1"/>
</dbReference>
<keyword evidence="2" id="KW-0378">Hydrolase</keyword>
<dbReference type="Proteomes" id="UP001163823">
    <property type="component" value="Chromosome 4"/>
</dbReference>
<dbReference type="SUPFAM" id="SSF52540">
    <property type="entry name" value="P-loop containing nucleoside triphosphate hydrolases"/>
    <property type="match status" value="1"/>
</dbReference>
<evidence type="ECO:0000259" key="5">
    <source>
        <dbReference type="Pfam" id="PF00176"/>
    </source>
</evidence>
<accession>A0AAD7PZK6</accession>
<reference evidence="6" key="1">
    <citation type="journal article" date="2023" name="Science">
        <title>Elucidation of the pathway for biosynthesis of saponin adjuvants from the soapbark tree.</title>
        <authorList>
            <person name="Reed J."/>
            <person name="Orme A."/>
            <person name="El-Demerdash A."/>
            <person name="Owen C."/>
            <person name="Martin L.B.B."/>
            <person name="Misra R.C."/>
            <person name="Kikuchi S."/>
            <person name="Rejzek M."/>
            <person name="Martin A.C."/>
            <person name="Harkess A."/>
            <person name="Leebens-Mack J."/>
            <person name="Louveau T."/>
            <person name="Stephenson M.J."/>
            <person name="Osbourn A."/>
        </authorList>
    </citation>
    <scope>NUCLEOTIDE SEQUENCE</scope>
    <source>
        <strain evidence="6">S10</strain>
    </source>
</reference>
<gene>
    <name evidence="6" type="ORF">O6P43_010033</name>
</gene>
<dbReference type="GO" id="GO:0008094">
    <property type="term" value="F:ATP-dependent activity, acting on DNA"/>
    <property type="evidence" value="ECO:0007669"/>
    <property type="project" value="TreeGrafter"/>
</dbReference>
<dbReference type="AlphaFoldDB" id="A0AAD7PZK6"/>
<evidence type="ECO:0000256" key="1">
    <source>
        <dbReference type="ARBA" id="ARBA00022741"/>
    </source>
</evidence>
<organism evidence="6 7">
    <name type="scientific">Quillaja saponaria</name>
    <name type="common">Soap bark tree</name>
    <dbReference type="NCBI Taxonomy" id="32244"/>
    <lineage>
        <taxon>Eukaryota</taxon>
        <taxon>Viridiplantae</taxon>
        <taxon>Streptophyta</taxon>
        <taxon>Embryophyta</taxon>
        <taxon>Tracheophyta</taxon>
        <taxon>Spermatophyta</taxon>
        <taxon>Magnoliopsida</taxon>
        <taxon>eudicotyledons</taxon>
        <taxon>Gunneridae</taxon>
        <taxon>Pentapetalae</taxon>
        <taxon>rosids</taxon>
        <taxon>fabids</taxon>
        <taxon>Fabales</taxon>
        <taxon>Quillajaceae</taxon>
        <taxon>Quillaja</taxon>
    </lineage>
</organism>
<dbReference type="PANTHER" id="PTHR45626:SF17">
    <property type="entry name" value="HELICASE-LIKE TRANSCRIPTION FACTOR"/>
    <property type="match status" value="1"/>
</dbReference>
<dbReference type="InterPro" id="IPR027417">
    <property type="entry name" value="P-loop_NTPase"/>
</dbReference>
<keyword evidence="7" id="KW-1185">Reference proteome</keyword>
<dbReference type="InterPro" id="IPR000330">
    <property type="entry name" value="SNF2_N"/>
</dbReference>
<dbReference type="GO" id="GO:0005524">
    <property type="term" value="F:ATP binding"/>
    <property type="evidence" value="ECO:0007669"/>
    <property type="project" value="UniProtKB-KW"/>
</dbReference>
<dbReference type="Gene3D" id="3.40.50.300">
    <property type="entry name" value="P-loop containing nucleotide triphosphate hydrolases"/>
    <property type="match status" value="1"/>
</dbReference>
<comment type="caution">
    <text evidence="6">The sequence shown here is derived from an EMBL/GenBank/DDBJ whole genome shotgun (WGS) entry which is preliminary data.</text>
</comment>
<dbReference type="GO" id="GO:0006281">
    <property type="term" value="P:DNA repair"/>
    <property type="evidence" value="ECO:0007669"/>
    <property type="project" value="TreeGrafter"/>
</dbReference>
<dbReference type="GO" id="GO:0008270">
    <property type="term" value="F:zinc ion binding"/>
    <property type="evidence" value="ECO:0007669"/>
    <property type="project" value="InterPro"/>
</dbReference>
<keyword evidence="1" id="KW-0547">Nucleotide-binding</keyword>
<keyword evidence="4" id="KW-0067">ATP-binding</keyword>
<dbReference type="SUPFAM" id="SSF57850">
    <property type="entry name" value="RING/U-box"/>
    <property type="match status" value="1"/>
</dbReference>
<dbReference type="GO" id="GO:0005634">
    <property type="term" value="C:nucleus"/>
    <property type="evidence" value="ECO:0007669"/>
    <property type="project" value="UniProtKB-SubCell"/>
</dbReference>